<evidence type="ECO:0000256" key="5">
    <source>
        <dbReference type="ARBA" id="ARBA00023274"/>
    </source>
</evidence>
<dbReference type="InterPro" id="IPR034704">
    <property type="entry name" value="Ribosomal_bL28/bL31-like_sf"/>
</dbReference>
<reference evidence="8 9" key="1">
    <citation type="submission" date="2019-01" db="EMBL/GenBank/DDBJ databases">
        <authorList>
            <consortium name="Pathogen Informatics"/>
        </authorList>
    </citation>
    <scope>NUCLEOTIDE SEQUENCE [LARGE SCALE GENOMIC DNA]</scope>
    <source>
        <strain evidence="8 9">NCTC10194</strain>
    </source>
</reference>
<dbReference type="NCBIfam" id="NF000612">
    <property type="entry name" value="PRK00019.1"/>
    <property type="match status" value="1"/>
</dbReference>
<comment type="function">
    <text evidence="7">Binds the 23S rRNA.</text>
</comment>
<comment type="similarity">
    <text evidence="1 7">Belongs to the bacterial ribosomal protein bL31 family. Type A subfamily.</text>
</comment>
<dbReference type="RefSeq" id="WP_027333653.1">
    <property type="nucleotide sequence ID" value="NZ_LR215024.1"/>
</dbReference>
<dbReference type="NCBIfam" id="TIGR00105">
    <property type="entry name" value="L31"/>
    <property type="match status" value="1"/>
</dbReference>
<dbReference type="PRINTS" id="PR01249">
    <property type="entry name" value="RIBOSOMALL31"/>
</dbReference>
<dbReference type="Pfam" id="PF01197">
    <property type="entry name" value="Ribosomal_L31"/>
    <property type="match status" value="1"/>
</dbReference>
<evidence type="ECO:0000313" key="8">
    <source>
        <dbReference type="EMBL" id="VEU70243.1"/>
    </source>
</evidence>
<dbReference type="HAMAP" id="MF_00501">
    <property type="entry name" value="Ribosomal_bL31_1"/>
    <property type="match status" value="1"/>
</dbReference>
<dbReference type="AlphaFoldDB" id="A0A449AUS9"/>
<organism evidence="8 9">
    <name type="scientific">Mycoplasmopsis glycophila</name>
    <dbReference type="NCBI Taxonomy" id="171285"/>
    <lineage>
        <taxon>Bacteria</taxon>
        <taxon>Bacillati</taxon>
        <taxon>Mycoplasmatota</taxon>
        <taxon>Mycoplasmoidales</taxon>
        <taxon>Metamycoplasmataceae</taxon>
        <taxon>Mycoplasmopsis</taxon>
    </lineage>
</organism>
<dbReference type="GO" id="GO:0005840">
    <property type="term" value="C:ribosome"/>
    <property type="evidence" value="ECO:0007669"/>
    <property type="project" value="UniProtKB-KW"/>
</dbReference>
<dbReference type="Gene3D" id="4.10.830.30">
    <property type="entry name" value="Ribosomal protein L31"/>
    <property type="match status" value="1"/>
</dbReference>
<sequence>MKKDIHPQYFEVQVKCSTCGKEFDFKSARKSFTVDVCSGCHPVYTGNRSQVKATGRIDKFNKRLEKMSK</sequence>
<comment type="caution">
    <text evidence="7">Lacks conserved residue(s) required for the propagation of feature annotation.</text>
</comment>
<evidence type="ECO:0000256" key="4">
    <source>
        <dbReference type="ARBA" id="ARBA00022980"/>
    </source>
</evidence>
<evidence type="ECO:0000256" key="2">
    <source>
        <dbReference type="ARBA" id="ARBA00022730"/>
    </source>
</evidence>
<evidence type="ECO:0000313" key="9">
    <source>
        <dbReference type="Proteomes" id="UP000290815"/>
    </source>
</evidence>
<evidence type="ECO:0000256" key="7">
    <source>
        <dbReference type="HAMAP-Rule" id="MF_00501"/>
    </source>
</evidence>
<dbReference type="InterPro" id="IPR027491">
    <property type="entry name" value="Ribosomal_bL31_A"/>
</dbReference>
<comment type="subunit">
    <text evidence="7">Part of the 50S ribosomal subunit.</text>
</comment>
<dbReference type="Proteomes" id="UP000290815">
    <property type="component" value="Chromosome"/>
</dbReference>
<dbReference type="PANTHER" id="PTHR33280">
    <property type="entry name" value="50S RIBOSOMAL PROTEIN L31, CHLOROPLASTIC"/>
    <property type="match status" value="1"/>
</dbReference>
<keyword evidence="5 7" id="KW-0687">Ribonucleoprotein</keyword>
<keyword evidence="3 7" id="KW-0694">RNA-binding</keyword>
<dbReference type="PROSITE" id="PS01143">
    <property type="entry name" value="RIBOSOMAL_L31"/>
    <property type="match status" value="1"/>
</dbReference>
<proteinExistence type="inferred from homology"/>
<dbReference type="GO" id="GO:1990904">
    <property type="term" value="C:ribonucleoprotein complex"/>
    <property type="evidence" value="ECO:0007669"/>
    <property type="project" value="UniProtKB-KW"/>
</dbReference>
<dbReference type="GO" id="GO:0019843">
    <property type="term" value="F:rRNA binding"/>
    <property type="evidence" value="ECO:0007669"/>
    <property type="project" value="UniProtKB-KW"/>
</dbReference>
<name>A0A449AUS9_9BACT</name>
<dbReference type="GO" id="GO:0003735">
    <property type="term" value="F:structural constituent of ribosome"/>
    <property type="evidence" value="ECO:0007669"/>
    <property type="project" value="InterPro"/>
</dbReference>
<dbReference type="KEGG" id="mgly:NCTC10194_00245"/>
<evidence type="ECO:0000256" key="6">
    <source>
        <dbReference type="ARBA" id="ARBA00035687"/>
    </source>
</evidence>
<accession>A0A449AUS9</accession>
<dbReference type="GO" id="GO:0006412">
    <property type="term" value="P:translation"/>
    <property type="evidence" value="ECO:0007669"/>
    <property type="project" value="UniProtKB-UniRule"/>
</dbReference>
<evidence type="ECO:0000256" key="3">
    <source>
        <dbReference type="ARBA" id="ARBA00022884"/>
    </source>
</evidence>
<dbReference type="InterPro" id="IPR042105">
    <property type="entry name" value="Ribosomal_bL31_sf"/>
</dbReference>
<gene>
    <name evidence="8" type="primary">MCYN0524</name>
    <name evidence="7" type="synonym">rpmE</name>
    <name evidence="8" type="ORF">NCTC10194_00245</name>
</gene>
<dbReference type="SUPFAM" id="SSF143800">
    <property type="entry name" value="L28p-like"/>
    <property type="match status" value="1"/>
</dbReference>
<keyword evidence="9" id="KW-1185">Reference proteome</keyword>
<dbReference type="PANTHER" id="PTHR33280:SF1">
    <property type="entry name" value="LARGE RIBOSOMAL SUBUNIT PROTEIN BL31C"/>
    <property type="match status" value="1"/>
</dbReference>
<evidence type="ECO:0000256" key="1">
    <source>
        <dbReference type="ARBA" id="ARBA00009296"/>
    </source>
</evidence>
<dbReference type="EMBL" id="LR215024">
    <property type="protein sequence ID" value="VEU70243.1"/>
    <property type="molecule type" value="Genomic_DNA"/>
</dbReference>
<keyword evidence="4 7" id="KW-0689">Ribosomal protein</keyword>
<keyword evidence="2 7" id="KW-0699">rRNA-binding</keyword>
<protein>
    <recommendedName>
        <fullName evidence="6 7">Large ribosomal subunit protein bL31</fullName>
    </recommendedName>
</protein>
<dbReference type="InterPro" id="IPR002150">
    <property type="entry name" value="Ribosomal_bL31"/>
</dbReference>